<dbReference type="GO" id="GO:0005886">
    <property type="term" value="C:plasma membrane"/>
    <property type="evidence" value="ECO:0000318"/>
    <property type="project" value="GO_Central"/>
</dbReference>
<dbReference type="GO" id="GO:0016477">
    <property type="term" value="P:cell migration"/>
    <property type="evidence" value="ECO:0000318"/>
    <property type="project" value="GO_Central"/>
</dbReference>
<dbReference type="PANTHER" id="PTHR24112">
    <property type="entry name" value="LEUCINE-RICH REPEAT, ISOFORM F-RELATED"/>
    <property type="match status" value="1"/>
</dbReference>
<organism evidence="2 3">
    <name type="scientific">Thalassiosira pseudonana</name>
    <name type="common">Marine diatom</name>
    <name type="synonym">Cyclotella nana</name>
    <dbReference type="NCBI Taxonomy" id="35128"/>
    <lineage>
        <taxon>Eukaryota</taxon>
        <taxon>Sar</taxon>
        <taxon>Stramenopiles</taxon>
        <taxon>Ochrophyta</taxon>
        <taxon>Bacillariophyta</taxon>
        <taxon>Coscinodiscophyceae</taxon>
        <taxon>Thalassiosirophycidae</taxon>
        <taxon>Thalassiosirales</taxon>
        <taxon>Thalassiosiraceae</taxon>
        <taxon>Thalassiosira</taxon>
    </lineage>
</organism>
<dbReference type="Proteomes" id="UP000001449">
    <property type="component" value="Chromosome 9"/>
</dbReference>
<dbReference type="PaxDb" id="35128-Thaps24074"/>
<dbReference type="InterPro" id="IPR051279">
    <property type="entry name" value="PP1-Reg/Actin-Interact_Protein"/>
</dbReference>
<dbReference type="eggNOG" id="KOG4308">
    <property type="taxonomic scope" value="Eukaryota"/>
</dbReference>
<keyword evidence="3" id="KW-1185">Reference proteome</keyword>
<protein>
    <submittedName>
        <fullName evidence="2">Uncharacterized protein</fullName>
    </submittedName>
</protein>
<dbReference type="PANTHER" id="PTHR24112:SF66">
    <property type="entry name" value="LEUCINE-RICH REPEAT, ISOFORM F"/>
    <property type="match status" value="1"/>
</dbReference>
<sequence length="455" mass="51085">MDFDDYKEFIRENKPEDAEFSDEEDEVLFGQDNRVVYFSKLRRVKHNALPPRSHRRDHLHLNGNNAFSTQALARVGLFLGNNTHLKVLYLSGCELKVEDLRVLMDGLRRNNSLSQIDLSGNGAIGGAEGMAIVASYVDGNNHLKELELKKTGLREDGLSVLVPALNKSSVRHLHLEHNQNIFNSEGNSSLGQLNPPELSLLSLDGSNIGREGCLEVAKVLKNRKQTLKKVNLRVCKIDYEGIQSLAEALEGNDVLKELLLNGNADITSVGWDHIAEAVCNTSSIEATYLSNHTLRRVGYYRSVSVNLTRVLIINTFSVSPTVAGRKKVALVQFGGGDKKAQFHLDPIIDLDIRLMPRVLAWVGSECGFYKLHHVVRNWNNPQLFGYPSPDRVRIAELKKEAYNLPVDNDRLRGENKLVGDLKNRNLELEDENVALKARIQSMEGDVCRPPKRQRE</sequence>
<dbReference type="SMART" id="SM00368">
    <property type="entry name" value="LRR_RI"/>
    <property type="match status" value="4"/>
</dbReference>
<reference evidence="2 3" key="2">
    <citation type="journal article" date="2008" name="Nature">
        <title>The Phaeodactylum genome reveals the evolutionary history of diatom genomes.</title>
        <authorList>
            <person name="Bowler C."/>
            <person name="Allen A.E."/>
            <person name="Badger J.H."/>
            <person name="Grimwood J."/>
            <person name="Jabbari K."/>
            <person name="Kuo A."/>
            <person name="Maheswari U."/>
            <person name="Martens C."/>
            <person name="Maumus F."/>
            <person name="Otillar R.P."/>
            <person name="Rayko E."/>
            <person name="Salamov A."/>
            <person name="Vandepoele K."/>
            <person name="Beszteri B."/>
            <person name="Gruber A."/>
            <person name="Heijde M."/>
            <person name="Katinka M."/>
            <person name="Mock T."/>
            <person name="Valentin K."/>
            <person name="Verret F."/>
            <person name="Berges J.A."/>
            <person name="Brownlee C."/>
            <person name="Cadoret J.P."/>
            <person name="Chiovitti A."/>
            <person name="Choi C.J."/>
            <person name="Coesel S."/>
            <person name="De Martino A."/>
            <person name="Detter J.C."/>
            <person name="Durkin C."/>
            <person name="Falciatore A."/>
            <person name="Fournet J."/>
            <person name="Haruta M."/>
            <person name="Huysman M.J."/>
            <person name="Jenkins B.D."/>
            <person name="Jiroutova K."/>
            <person name="Jorgensen R.E."/>
            <person name="Joubert Y."/>
            <person name="Kaplan A."/>
            <person name="Kroger N."/>
            <person name="Kroth P.G."/>
            <person name="La Roche J."/>
            <person name="Lindquist E."/>
            <person name="Lommer M."/>
            <person name="Martin-Jezequel V."/>
            <person name="Lopez P.J."/>
            <person name="Lucas S."/>
            <person name="Mangogna M."/>
            <person name="McGinnis K."/>
            <person name="Medlin L.K."/>
            <person name="Montsant A."/>
            <person name="Oudot-Le Secq M.P."/>
            <person name="Napoli C."/>
            <person name="Obornik M."/>
            <person name="Parker M.S."/>
            <person name="Petit J.L."/>
            <person name="Porcel B.M."/>
            <person name="Poulsen N."/>
            <person name="Robison M."/>
            <person name="Rychlewski L."/>
            <person name="Rynearson T.A."/>
            <person name="Schmutz J."/>
            <person name="Shapiro H."/>
            <person name="Siaut M."/>
            <person name="Stanley M."/>
            <person name="Sussman M.R."/>
            <person name="Taylor A.R."/>
            <person name="Vardi A."/>
            <person name="von Dassow P."/>
            <person name="Vyverman W."/>
            <person name="Willis A."/>
            <person name="Wyrwicz L.S."/>
            <person name="Rokhsar D.S."/>
            <person name="Weissenbach J."/>
            <person name="Armbrust E.V."/>
            <person name="Green B.R."/>
            <person name="Van de Peer Y."/>
            <person name="Grigoriev I.V."/>
        </authorList>
    </citation>
    <scope>NUCLEOTIDE SEQUENCE [LARGE SCALE GENOMIC DNA]</scope>
    <source>
        <strain evidence="2 3">CCMP1335</strain>
    </source>
</reference>
<name>B8C8N8_THAPS</name>
<dbReference type="GO" id="GO:0034315">
    <property type="term" value="P:regulation of Arp2/3 complex-mediated actin nucleation"/>
    <property type="evidence" value="ECO:0000318"/>
    <property type="project" value="GO_Central"/>
</dbReference>
<dbReference type="Gene3D" id="3.80.10.10">
    <property type="entry name" value="Ribonuclease Inhibitor"/>
    <property type="match status" value="3"/>
</dbReference>
<dbReference type="GO" id="GO:0030027">
    <property type="term" value="C:lamellipodium"/>
    <property type="evidence" value="ECO:0000318"/>
    <property type="project" value="GO_Central"/>
</dbReference>
<dbReference type="Pfam" id="PF13516">
    <property type="entry name" value="LRR_6"/>
    <property type="match status" value="2"/>
</dbReference>
<keyword evidence="1" id="KW-0175">Coiled coil</keyword>
<dbReference type="HOGENOM" id="CLU_033967_0_0_1"/>
<reference evidence="2 3" key="1">
    <citation type="journal article" date="2004" name="Science">
        <title>The genome of the diatom Thalassiosira pseudonana: ecology, evolution, and metabolism.</title>
        <authorList>
            <person name="Armbrust E.V."/>
            <person name="Berges J.A."/>
            <person name="Bowler C."/>
            <person name="Green B.R."/>
            <person name="Martinez D."/>
            <person name="Putnam N.H."/>
            <person name="Zhou S."/>
            <person name="Allen A.E."/>
            <person name="Apt K.E."/>
            <person name="Bechner M."/>
            <person name="Brzezinski M.A."/>
            <person name="Chaal B.K."/>
            <person name="Chiovitti A."/>
            <person name="Davis A.K."/>
            <person name="Demarest M.S."/>
            <person name="Detter J.C."/>
            <person name="Glavina T."/>
            <person name="Goodstein D."/>
            <person name="Hadi M.Z."/>
            <person name="Hellsten U."/>
            <person name="Hildebrand M."/>
            <person name="Jenkins B.D."/>
            <person name="Jurka J."/>
            <person name="Kapitonov V.V."/>
            <person name="Kroger N."/>
            <person name="Lau W.W."/>
            <person name="Lane T.W."/>
            <person name="Larimer F.W."/>
            <person name="Lippmeier J.C."/>
            <person name="Lucas S."/>
            <person name="Medina M."/>
            <person name="Montsant A."/>
            <person name="Obornik M."/>
            <person name="Parker M.S."/>
            <person name="Palenik B."/>
            <person name="Pazour G.J."/>
            <person name="Richardson P.M."/>
            <person name="Rynearson T.A."/>
            <person name="Saito M.A."/>
            <person name="Schwartz D.C."/>
            <person name="Thamatrakoln K."/>
            <person name="Valentin K."/>
            <person name="Vardi A."/>
            <person name="Wilkerson F.P."/>
            <person name="Rokhsar D.S."/>
        </authorList>
    </citation>
    <scope>NUCLEOTIDE SEQUENCE [LARGE SCALE GENOMIC DNA]</scope>
    <source>
        <strain evidence="2 3">CCMP1335</strain>
    </source>
</reference>
<dbReference type="InParanoid" id="B8C8N8"/>
<evidence type="ECO:0000313" key="2">
    <source>
        <dbReference type="EMBL" id="EED90321.1"/>
    </source>
</evidence>
<feature type="coiled-coil region" evidence="1">
    <location>
        <begin position="411"/>
        <end position="445"/>
    </location>
</feature>
<dbReference type="EMBL" id="CM000645">
    <property type="protein sequence ID" value="EED90321.1"/>
    <property type="molecule type" value="Genomic_DNA"/>
</dbReference>
<dbReference type="AlphaFoldDB" id="B8C8N8"/>
<dbReference type="SUPFAM" id="SSF52047">
    <property type="entry name" value="RNI-like"/>
    <property type="match status" value="1"/>
</dbReference>
<dbReference type="RefSeq" id="XP_002292346.1">
    <property type="nucleotide sequence ID" value="XM_002292310.1"/>
</dbReference>
<evidence type="ECO:0000313" key="3">
    <source>
        <dbReference type="Proteomes" id="UP000001449"/>
    </source>
</evidence>
<dbReference type="InterPro" id="IPR001611">
    <property type="entry name" value="Leu-rich_rpt"/>
</dbReference>
<accession>B8C8N8</accession>
<evidence type="ECO:0000256" key="1">
    <source>
        <dbReference type="SAM" id="Coils"/>
    </source>
</evidence>
<dbReference type="OMA" id="FLGNNTH"/>
<gene>
    <name evidence="2" type="ORF">THAPSDRAFT_24074</name>
</gene>
<dbReference type="GeneID" id="7446977"/>
<dbReference type="InterPro" id="IPR032675">
    <property type="entry name" value="LRR_dom_sf"/>
</dbReference>
<dbReference type="KEGG" id="tps:THAPSDRAFT_24074"/>
<proteinExistence type="predicted"/>